<evidence type="ECO:0000313" key="4">
    <source>
        <dbReference type="Proteomes" id="UP000224974"/>
    </source>
</evidence>
<evidence type="ECO:0000313" key="3">
    <source>
        <dbReference type="EMBL" id="VFS45157.1"/>
    </source>
</evidence>
<reference evidence="4" key="1">
    <citation type="submission" date="2017-09" db="EMBL/GenBank/DDBJ databases">
        <title>FDA dAtabase for Regulatory Grade micrObial Sequences (FDA-ARGOS): Supporting development and validation of Infectious Disease Dx tests.</title>
        <authorList>
            <person name="Minogue T."/>
            <person name="Wolcott M."/>
            <person name="Wasieloski L."/>
            <person name="Aguilar W."/>
            <person name="Moore D."/>
            <person name="Tallon L."/>
            <person name="Sadzewicz L."/>
            <person name="Ott S."/>
            <person name="Zhao X."/>
            <person name="Nagaraj S."/>
            <person name="Vavikolanu K."/>
            <person name="Aluvathingal J."/>
            <person name="Nadendla S."/>
            <person name="Sichtig H."/>
        </authorList>
    </citation>
    <scope>NUCLEOTIDE SEQUENCE [LARGE SCALE GENOMIC DNA]</scope>
    <source>
        <strain evidence="4">FDAARGOS_387</strain>
    </source>
</reference>
<keyword evidence="4" id="KW-1185">Reference proteome</keyword>
<protein>
    <submittedName>
        <fullName evidence="2">Uncharacterized protein</fullName>
    </submittedName>
</protein>
<evidence type="ECO:0000256" key="1">
    <source>
        <dbReference type="SAM" id="SignalP"/>
    </source>
</evidence>
<proteinExistence type="predicted"/>
<dbReference type="AlphaFoldDB" id="A0A2C6DV88"/>
<sequence length="117" mass="13087">MFKSFIVIISLLVSAHVYADNTPLQVNASRIYLLNNKNLPVWQFNIASKDNDITIQSIVLNRGNCLISMQGRGKNVNKRLGYGGNLTFTTPSNDGFSKCKPLELTIGTNKGEFTYNW</sequence>
<feature type="chain" id="PRO_5036036665" evidence="1">
    <location>
        <begin position="20"/>
        <end position="117"/>
    </location>
</feature>
<organism evidence="2 4">
    <name type="scientific">Budvicia aquatica</name>
    <dbReference type="NCBI Taxonomy" id="82979"/>
    <lineage>
        <taxon>Bacteria</taxon>
        <taxon>Pseudomonadati</taxon>
        <taxon>Pseudomonadota</taxon>
        <taxon>Gammaproteobacteria</taxon>
        <taxon>Enterobacterales</taxon>
        <taxon>Budviciaceae</taxon>
        <taxon>Budvicia</taxon>
    </lineage>
</organism>
<dbReference type="RefSeq" id="WP_029095973.1">
    <property type="nucleotide sequence ID" value="NZ_CAADJA010000002.1"/>
</dbReference>
<evidence type="ECO:0000313" key="5">
    <source>
        <dbReference type="Proteomes" id="UP000373449"/>
    </source>
</evidence>
<dbReference type="EMBL" id="PDDX01000001">
    <property type="protein sequence ID" value="PHI32242.1"/>
    <property type="molecule type" value="Genomic_DNA"/>
</dbReference>
<accession>A0A2C6DV88</accession>
<feature type="signal peptide" evidence="1">
    <location>
        <begin position="1"/>
        <end position="19"/>
    </location>
</feature>
<name>A0A2C6DV88_9GAMM</name>
<gene>
    <name evidence="2" type="ORF">CRN84_24440</name>
    <name evidence="3" type="ORF">NCTC12282_00029</name>
</gene>
<dbReference type="Proteomes" id="UP000224974">
    <property type="component" value="Unassembled WGS sequence"/>
</dbReference>
<evidence type="ECO:0000313" key="2">
    <source>
        <dbReference type="EMBL" id="PHI32242.1"/>
    </source>
</evidence>
<dbReference type="OrthoDB" id="6637773at2"/>
<reference evidence="2" key="2">
    <citation type="submission" date="2017-09" db="EMBL/GenBank/DDBJ databases">
        <title>FDA dAtabase for Regulatory Grade micrObial Sequences (FDA-ARGOS): Supporting development and validation of Infectious Disease Dx tests.</title>
        <authorList>
            <person name="Minogue T."/>
            <person name="Wolcott M."/>
            <person name="Wasieloski L."/>
            <person name="Aguilar W."/>
            <person name="Moore D."/>
            <person name="Tallon L.J."/>
            <person name="Sadzewicz L."/>
            <person name="Ott S."/>
            <person name="Zhao X."/>
            <person name="Nagaraj S."/>
            <person name="Vavikolanu K."/>
            <person name="Aluvathingal J."/>
            <person name="Nadendla S."/>
            <person name="Sichtig H."/>
        </authorList>
    </citation>
    <scope>NUCLEOTIDE SEQUENCE</scope>
    <source>
        <strain evidence="2">FDAARGOS_387</strain>
    </source>
</reference>
<reference evidence="3 5" key="3">
    <citation type="submission" date="2019-03" db="EMBL/GenBank/DDBJ databases">
        <authorList>
            <consortium name="Pathogen Informatics"/>
        </authorList>
    </citation>
    <scope>NUCLEOTIDE SEQUENCE [LARGE SCALE GENOMIC DNA]</scope>
    <source>
        <strain evidence="3 5">NCTC12282</strain>
    </source>
</reference>
<dbReference type="Proteomes" id="UP000373449">
    <property type="component" value="Unassembled WGS sequence"/>
</dbReference>
<keyword evidence="1" id="KW-0732">Signal</keyword>
<dbReference type="EMBL" id="CAADJA010000002">
    <property type="protein sequence ID" value="VFS45157.1"/>
    <property type="molecule type" value="Genomic_DNA"/>
</dbReference>
<dbReference type="STRING" id="1111728.GCA_000427805_04303"/>